<dbReference type="PANTHER" id="PTHR24028">
    <property type="entry name" value="CADHERIN-87A"/>
    <property type="match status" value="1"/>
</dbReference>
<keyword evidence="8" id="KW-0732">Signal</keyword>
<dbReference type="InterPro" id="IPR050174">
    <property type="entry name" value="Protocadherin/Cadherin-CA"/>
</dbReference>
<feature type="domain" description="Cadherin" evidence="9">
    <location>
        <begin position="39"/>
        <end position="136"/>
    </location>
</feature>
<name>A0A9P0WWP5_PIEBR</name>
<dbReference type="CDD" id="cd11304">
    <property type="entry name" value="Cadherin_repeat"/>
    <property type="match status" value="4"/>
</dbReference>
<evidence type="ECO:0000256" key="4">
    <source>
        <dbReference type="ARBA" id="ARBA00023180"/>
    </source>
</evidence>
<dbReference type="FunFam" id="2.60.40.60:FF:000262">
    <property type="entry name" value="protocadherin-23 isoform X2"/>
    <property type="match status" value="1"/>
</dbReference>
<gene>
    <name evidence="10" type="ORF">PIBRA_LOCUS494</name>
</gene>
<evidence type="ECO:0000256" key="2">
    <source>
        <dbReference type="ARBA" id="ARBA00022692"/>
    </source>
</evidence>
<dbReference type="GO" id="GO:0005886">
    <property type="term" value="C:plasma membrane"/>
    <property type="evidence" value="ECO:0007669"/>
    <property type="project" value="TreeGrafter"/>
</dbReference>
<evidence type="ECO:0000256" key="3">
    <source>
        <dbReference type="ARBA" id="ARBA00022989"/>
    </source>
</evidence>
<keyword evidence="7" id="KW-0472">Membrane</keyword>
<evidence type="ECO:0000256" key="8">
    <source>
        <dbReference type="SAM" id="SignalP"/>
    </source>
</evidence>
<dbReference type="Gene3D" id="2.60.40.60">
    <property type="entry name" value="Cadherins"/>
    <property type="match status" value="5"/>
</dbReference>
<reference evidence="10" key="1">
    <citation type="submission" date="2022-05" db="EMBL/GenBank/DDBJ databases">
        <authorList>
            <person name="Okamura Y."/>
        </authorList>
    </citation>
    <scope>NUCLEOTIDE SEQUENCE</scope>
</reference>
<evidence type="ECO:0000313" key="10">
    <source>
        <dbReference type="EMBL" id="CAH3864616.1"/>
    </source>
</evidence>
<dbReference type="Proteomes" id="UP001152562">
    <property type="component" value="Unassembled WGS sequence"/>
</dbReference>
<dbReference type="SUPFAM" id="SSF49313">
    <property type="entry name" value="Cadherin-like"/>
    <property type="match status" value="3"/>
</dbReference>
<evidence type="ECO:0000259" key="9">
    <source>
        <dbReference type="PROSITE" id="PS50268"/>
    </source>
</evidence>
<sequence length="763" mass="81520">MSALLYLALLVAAPTVRSQAIQDSRCYLMNGGAVESFFIGEDTPVGSIIGTLSVNGEPEDESGNISLKLQERGAAVGIAPGTKNLTLLRVLDREEKLGPSSVYVNVRCDRRHTADPSFVIPVSVRVWDVNDNAPVWSGAPYRARVSELSAVGARVAAATATDPDQPGPHATVHYSVLPGPHSEYIKFLHELDSTLVIAKPLDYERVHNLTLNLRARDAGTPPRYNDTTLYVEVLDADDQNPKFEHEHYVAVIPDDAQDGTELETNPGPIKAWDQDEGINAPLVFSASGPGAERLRVSRDTGRLAATAMLLENLPLTVVLKAMQVDNPDRYALATVSVRRRVGRGASAAVELEPGSSMVTPGVTATAEQKEIKFTRKEYVARLPEDAAVGTLVLTLNTSPHTDRPLQFYVSERSFLEKFAINSLGEVLLRKSLDYETAATYYYQVMVTDGATNDTASLNITVDNVNEWEPRFRYPLYEFRADLDSEQDGLNGQSGASTGLIKVGQLDVYDGDAQDSVTLTLRGLHAPFFYVNAAGELFLRGEAVASLNTTVLHLVATAHDSGAPPRQSSVPVAVHVSGAGLGAEVTSAGASGVLATFVVALVLLALAVCALLIYICTVRRRIPKGDPTTDKLSSGVVAATSGSLQSVSAGATTILDSTSSLDIRQEQNNVKHSQRGPGKSKVAPSPPEAISGAERTAGAGALMSDHIAGAAGRSGVAWPSTVIPARVKKLSWDDNRHTEANDRDSVAEATNPALAEHMNLTVYF</sequence>
<dbReference type="PANTHER" id="PTHR24028:SF146">
    <property type="entry name" value="CADHERIN 96CB, ISOFORM D-RELATED"/>
    <property type="match status" value="1"/>
</dbReference>
<feature type="domain" description="Cadherin" evidence="9">
    <location>
        <begin position="137"/>
        <end position="243"/>
    </location>
</feature>
<dbReference type="InterPro" id="IPR015919">
    <property type="entry name" value="Cadherin-like_sf"/>
</dbReference>
<dbReference type="GO" id="GO:0005509">
    <property type="term" value="F:calcium ion binding"/>
    <property type="evidence" value="ECO:0007669"/>
    <property type="project" value="UniProtKB-UniRule"/>
</dbReference>
<accession>A0A9P0WWP5</accession>
<comment type="caution">
    <text evidence="10">The sequence shown here is derived from an EMBL/GenBank/DDBJ whole genome shotgun (WGS) entry which is preliminary data.</text>
</comment>
<evidence type="ECO:0000256" key="1">
    <source>
        <dbReference type="ARBA" id="ARBA00004167"/>
    </source>
</evidence>
<feature type="transmembrane region" description="Helical" evidence="7">
    <location>
        <begin position="592"/>
        <end position="614"/>
    </location>
</feature>
<evidence type="ECO:0000256" key="5">
    <source>
        <dbReference type="PROSITE-ProRule" id="PRU00043"/>
    </source>
</evidence>
<organism evidence="10 11">
    <name type="scientific">Pieris brassicae</name>
    <name type="common">White butterfly</name>
    <name type="synonym">Large white butterfly</name>
    <dbReference type="NCBI Taxonomy" id="7116"/>
    <lineage>
        <taxon>Eukaryota</taxon>
        <taxon>Metazoa</taxon>
        <taxon>Ecdysozoa</taxon>
        <taxon>Arthropoda</taxon>
        <taxon>Hexapoda</taxon>
        <taxon>Insecta</taxon>
        <taxon>Pterygota</taxon>
        <taxon>Neoptera</taxon>
        <taxon>Endopterygota</taxon>
        <taxon>Lepidoptera</taxon>
        <taxon>Glossata</taxon>
        <taxon>Ditrysia</taxon>
        <taxon>Papilionoidea</taxon>
        <taxon>Pieridae</taxon>
        <taxon>Pierinae</taxon>
        <taxon>Pieris</taxon>
    </lineage>
</organism>
<keyword evidence="5" id="KW-0106">Calcium</keyword>
<feature type="domain" description="Cadherin" evidence="9">
    <location>
        <begin position="374"/>
        <end position="471"/>
    </location>
</feature>
<dbReference type="SMART" id="SM00112">
    <property type="entry name" value="CA"/>
    <property type="match status" value="3"/>
</dbReference>
<comment type="subcellular location">
    <subcellularLocation>
        <location evidence="1">Membrane</location>
        <topology evidence="1">Single-pass membrane protein</topology>
    </subcellularLocation>
</comment>
<dbReference type="AlphaFoldDB" id="A0A9P0WWP5"/>
<keyword evidence="4" id="KW-0325">Glycoprotein</keyword>
<feature type="compositionally biased region" description="Polar residues" evidence="6">
    <location>
        <begin position="657"/>
        <end position="670"/>
    </location>
</feature>
<dbReference type="PROSITE" id="PS50268">
    <property type="entry name" value="CADHERIN_2"/>
    <property type="match status" value="3"/>
</dbReference>
<proteinExistence type="predicted"/>
<feature type="signal peptide" evidence="8">
    <location>
        <begin position="1"/>
        <end position="18"/>
    </location>
</feature>
<evidence type="ECO:0000256" key="6">
    <source>
        <dbReference type="SAM" id="MobiDB-lite"/>
    </source>
</evidence>
<evidence type="ECO:0000313" key="11">
    <source>
        <dbReference type="Proteomes" id="UP001152562"/>
    </source>
</evidence>
<feature type="chain" id="PRO_5040176065" description="Cadherin domain-containing protein" evidence="8">
    <location>
        <begin position="19"/>
        <end position="763"/>
    </location>
</feature>
<dbReference type="InterPro" id="IPR002126">
    <property type="entry name" value="Cadherin-like_dom"/>
</dbReference>
<keyword evidence="11" id="KW-1185">Reference proteome</keyword>
<evidence type="ECO:0000256" key="7">
    <source>
        <dbReference type="SAM" id="Phobius"/>
    </source>
</evidence>
<keyword evidence="2 7" id="KW-0812">Transmembrane</keyword>
<dbReference type="GO" id="GO:0007156">
    <property type="term" value="P:homophilic cell adhesion via plasma membrane adhesion molecules"/>
    <property type="evidence" value="ECO:0007669"/>
    <property type="project" value="InterPro"/>
</dbReference>
<dbReference type="PRINTS" id="PR00205">
    <property type="entry name" value="CADHERIN"/>
</dbReference>
<dbReference type="EMBL" id="CALOZG010000001">
    <property type="protein sequence ID" value="CAH3864616.1"/>
    <property type="molecule type" value="Genomic_DNA"/>
</dbReference>
<feature type="region of interest" description="Disordered" evidence="6">
    <location>
        <begin position="657"/>
        <end position="691"/>
    </location>
</feature>
<keyword evidence="3 7" id="KW-1133">Transmembrane helix</keyword>
<dbReference type="Pfam" id="PF00028">
    <property type="entry name" value="Cadherin"/>
    <property type="match status" value="1"/>
</dbReference>
<protein>
    <recommendedName>
        <fullName evidence="9">Cadherin domain-containing protein</fullName>
    </recommendedName>
</protein>